<feature type="compositionally biased region" description="Basic and acidic residues" evidence="5">
    <location>
        <begin position="476"/>
        <end position="485"/>
    </location>
</feature>
<dbReference type="InterPro" id="IPR036537">
    <property type="entry name" value="Adaptor_Cbl_N_dom_sf"/>
</dbReference>
<dbReference type="Pfam" id="PF00071">
    <property type="entry name" value="Ras"/>
    <property type="match status" value="1"/>
</dbReference>
<keyword evidence="4" id="KW-0833">Ubl conjugation pathway</keyword>
<dbReference type="InterPro" id="IPR014741">
    <property type="entry name" value="Adaptor_Cbl_EF_hand-like"/>
</dbReference>
<accession>A0A4Z2HR02</accession>
<evidence type="ECO:0000313" key="8">
    <source>
        <dbReference type="Proteomes" id="UP000314294"/>
    </source>
</evidence>
<keyword evidence="4" id="KW-0808">Transferase</keyword>
<dbReference type="GO" id="GO:0030971">
    <property type="term" value="F:receptor tyrosine kinase binding"/>
    <property type="evidence" value="ECO:0007669"/>
    <property type="project" value="TreeGrafter"/>
</dbReference>
<dbReference type="GO" id="GO:0001784">
    <property type="term" value="F:phosphotyrosine residue binding"/>
    <property type="evidence" value="ECO:0007669"/>
    <property type="project" value="UniProtKB-UniRule"/>
</dbReference>
<dbReference type="GO" id="GO:0003924">
    <property type="term" value="F:GTPase activity"/>
    <property type="evidence" value="ECO:0007669"/>
    <property type="project" value="InterPro"/>
</dbReference>
<name>A0A4Z2HR02_9TELE</name>
<dbReference type="EMBL" id="SRLO01000199">
    <property type="protein sequence ID" value="TNN67735.1"/>
    <property type="molecule type" value="Genomic_DNA"/>
</dbReference>
<evidence type="ECO:0000256" key="1">
    <source>
        <dbReference type="ARBA" id="ARBA00022723"/>
    </source>
</evidence>
<dbReference type="GO" id="GO:0023051">
    <property type="term" value="P:regulation of signaling"/>
    <property type="evidence" value="ECO:0007669"/>
    <property type="project" value="InterPro"/>
</dbReference>
<dbReference type="EC" id="2.3.2.27" evidence="4"/>
<dbReference type="PROSITE" id="PS51419">
    <property type="entry name" value="RAB"/>
    <property type="match status" value="1"/>
</dbReference>
<dbReference type="SUPFAM" id="SSF55550">
    <property type="entry name" value="SH2 domain"/>
    <property type="match status" value="1"/>
</dbReference>
<feature type="domain" description="Cbl-PTB" evidence="6">
    <location>
        <begin position="1"/>
        <end position="246"/>
    </location>
</feature>
<protein>
    <recommendedName>
        <fullName evidence="4">E3 ubiquitin-protein ligase CBL</fullName>
        <ecNumber evidence="4">2.3.2.27</ecNumber>
    </recommendedName>
</protein>
<dbReference type="InterPro" id="IPR027417">
    <property type="entry name" value="P-loop_NTPase"/>
</dbReference>
<comment type="caution">
    <text evidence="7">The sequence shown here is derived from an EMBL/GenBank/DDBJ whole genome shotgun (WGS) entry which is preliminary data.</text>
</comment>
<evidence type="ECO:0000256" key="4">
    <source>
        <dbReference type="RuleBase" id="RU367001"/>
    </source>
</evidence>
<dbReference type="Gene3D" id="1.10.238.10">
    <property type="entry name" value="EF-hand"/>
    <property type="match status" value="1"/>
</dbReference>
<dbReference type="SUPFAM" id="SSF47668">
    <property type="entry name" value="N-terminal domain of cbl (N-cbl)"/>
    <property type="match status" value="1"/>
</dbReference>
<keyword evidence="2" id="KW-0547">Nucleotide-binding</keyword>
<feature type="compositionally biased region" description="Basic and acidic residues" evidence="5">
    <location>
        <begin position="406"/>
        <end position="416"/>
    </location>
</feature>
<evidence type="ECO:0000256" key="5">
    <source>
        <dbReference type="SAM" id="MobiDB-lite"/>
    </source>
</evidence>
<comment type="pathway">
    <text evidence="4">Protein modification; protein ubiquitination.</text>
</comment>
<dbReference type="Gene3D" id="3.40.50.300">
    <property type="entry name" value="P-loop containing nucleotide triphosphate hydrolases"/>
    <property type="match status" value="1"/>
</dbReference>
<keyword evidence="8" id="KW-1185">Reference proteome</keyword>
<reference evidence="7 8" key="1">
    <citation type="submission" date="2019-03" db="EMBL/GenBank/DDBJ databases">
        <title>First draft genome of Liparis tanakae, snailfish: a comprehensive survey of snailfish specific genes.</title>
        <authorList>
            <person name="Kim W."/>
            <person name="Song I."/>
            <person name="Jeong J.-H."/>
            <person name="Kim D."/>
            <person name="Kim S."/>
            <person name="Ryu S."/>
            <person name="Song J.Y."/>
            <person name="Lee S.K."/>
        </authorList>
    </citation>
    <scope>NUCLEOTIDE SEQUENCE [LARGE SCALE GENOMIC DNA]</scope>
    <source>
        <tissue evidence="7">Muscle</tissue>
    </source>
</reference>
<comment type="catalytic activity">
    <reaction evidence="4">
        <text>S-ubiquitinyl-[E2 ubiquitin-conjugating enzyme]-L-cysteine + [acceptor protein]-L-lysine = [E2 ubiquitin-conjugating enzyme]-L-cysteine + N(6)-ubiquitinyl-[acceptor protein]-L-lysine.</text>
        <dbReference type="EC" id="2.3.2.27"/>
    </reaction>
</comment>
<comment type="domain">
    <text evidence="4">The N-terminus is composed of the phosphotyrosine binding (PTB) domain, a short linker region and the RING-type zinc finger. The PTB domain, which is also called TKB (tyrosine kinase binding) domain, is composed of three different subdomains: a four-helix bundle (4H), a calcium-binding EF hand and a divergent SH2 domain.</text>
</comment>
<dbReference type="GO" id="GO:0005525">
    <property type="term" value="F:GTP binding"/>
    <property type="evidence" value="ECO:0007669"/>
    <property type="project" value="InterPro"/>
</dbReference>
<feature type="region of interest" description="Disordered" evidence="5">
    <location>
        <begin position="444"/>
        <end position="485"/>
    </location>
</feature>
<keyword evidence="3 4" id="KW-0106">Calcium</keyword>
<dbReference type="InterPro" id="IPR003153">
    <property type="entry name" value="Adaptor_Cbl_N_hlx"/>
</dbReference>
<evidence type="ECO:0000256" key="2">
    <source>
        <dbReference type="ARBA" id="ARBA00022741"/>
    </source>
</evidence>
<dbReference type="GO" id="GO:0061630">
    <property type="term" value="F:ubiquitin protein ligase activity"/>
    <property type="evidence" value="ECO:0007669"/>
    <property type="project" value="UniProtKB-EC"/>
</dbReference>
<dbReference type="PROSITE" id="PS51420">
    <property type="entry name" value="RHO"/>
    <property type="match status" value="1"/>
</dbReference>
<keyword evidence="1 4" id="KW-0479">Metal-binding</keyword>
<keyword evidence="4" id="KW-0863">Zinc-finger</keyword>
<keyword evidence="4" id="KW-0862">Zinc</keyword>
<feature type="compositionally biased region" description="Basic residues" evidence="5">
    <location>
        <begin position="385"/>
        <end position="397"/>
    </location>
</feature>
<dbReference type="Pfam" id="PF02762">
    <property type="entry name" value="Cbl_N3"/>
    <property type="match status" value="1"/>
</dbReference>
<proteinExistence type="predicted"/>
<dbReference type="SUPFAM" id="SSF52540">
    <property type="entry name" value="P-loop containing nucleoside triphosphate hydrolases"/>
    <property type="match status" value="1"/>
</dbReference>
<dbReference type="Proteomes" id="UP000314294">
    <property type="component" value="Unassembled WGS sequence"/>
</dbReference>
<gene>
    <name evidence="7" type="primary">V-CBL_1</name>
    <name evidence="7" type="ORF">EYF80_022051</name>
</gene>
<dbReference type="PROSITE" id="PS51506">
    <property type="entry name" value="CBL_PTB"/>
    <property type="match status" value="1"/>
</dbReference>
<dbReference type="SUPFAM" id="SSF47473">
    <property type="entry name" value="EF-hand"/>
    <property type="match status" value="1"/>
</dbReference>
<dbReference type="GO" id="GO:0045121">
    <property type="term" value="C:membrane raft"/>
    <property type="evidence" value="ECO:0007669"/>
    <property type="project" value="TreeGrafter"/>
</dbReference>
<dbReference type="InterPro" id="IPR036860">
    <property type="entry name" value="SH2_dom_sf"/>
</dbReference>
<dbReference type="PANTHER" id="PTHR23007:SF5">
    <property type="entry name" value="E3 UBIQUITIN-PROTEIN LIGASE CBL"/>
    <property type="match status" value="1"/>
</dbReference>
<dbReference type="PANTHER" id="PTHR23007">
    <property type="entry name" value="CBL"/>
    <property type="match status" value="1"/>
</dbReference>
<dbReference type="SMART" id="SM00174">
    <property type="entry name" value="RHO"/>
    <property type="match status" value="1"/>
</dbReference>
<dbReference type="Pfam" id="PF02761">
    <property type="entry name" value="Cbl_N2"/>
    <property type="match status" value="1"/>
</dbReference>
<comment type="function">
    <text evidence="4">E3 ubiquitin-protein ligase which accepts ubiquitin from specific E2 ubiquitin-conjugating enzymes, and transfers it to substrates, generally promoting their degradation by the proteasome.</text>
</comment>
<dbReference type="GO" id="GO:0017124">
    <property type="term" value="F:SH3 domain binding"/>
    <property type="evidence" value="ECO:0007669"/>
    <property type="project" value="TreeGrafter"/>
</dbReference>
<dbReference type="GO" id="GO:0008270">
    <property type="term" value="F:zinc ion binding"/>
    <property type="evidence" value="ECO:0007669"/>
    <property type="project" value="UniProtKB-KW"/>
</dbReference>
<organism evidence="7 8">
    <name type="scientific">Liparis tanakae</name>
    <name type="common">Tanaka's snailfish</name>
    <dbReference type="NCBI Taxonomy" id="230148"/>
    <lineage>
        <taxon>Eukaryota</taxon>
        <taxon>Metazoa</taxon>
        <taxon>Chordata</taxon>
        <taxon>Craniata</taxon>
        <taxon>Vertebrata</taxon>
        <taxon>Euteleostomi</taxon>
        <taxon>Actinopterygii</taxon>
        <taxon>Neopterygii</taxon>
        <taxon>Teleostei</taxon>
        <taxon>Neoteleostei</taxon>
        <taxon>Acanthomorphata</taxon>
        <taxon>Eupercaria</taxon>
        <taxon>Perciformes</taxon>
        <taxon>Cottioidei</taxon>
        <taxon>Cottales</taxon>
        <taxon>Liparidae</taxon>
        <taxon>Liparis</taxon>
    </lineage>
</organism>
<dbReference type="Gene3D" id="3.30.505.10">
    <property type="entry name" value="SH2 domain"/>
    <property type="match status" value="1"/>
</dbReference>
<dbReference type="SMART" id="SM00175">
    <property type="entry name" value="RAB"/>
    <property type="match status" value="1"/>
</dbReference>
<dbReference type="GO" id="GO:0005886">
    <property type="term" value="C:plasma membrane"/>
    <property type="evidence" value="ECO:0007669"/>
    <property type="project" value="TreeGrafter"/>
</dbReference>
<evidence type="ECO:0000259" key="6">
    <source>
        <dbReference type="PROSITE" id="PS51506"/>
    </source>
</evidence>
<feature type="region of interest" description="Disordered" evidence="5">
    <location>
        <begin position="385"/>
        <end position="416"/>
    </location>
</feature>
<dbReference type="GO" id="GO:0007166">
    <property type="term" value="P:cell surface receptor signaling pathway"/>
    <property type="evidence" value="ECO:0007669"/>
    <property type="project" value="InterPro"/>
</dbReference>
<dbReference type="InterPro" id="IPR024162">
    <property type="entry name" value="Adaptor_Cbl"/>
</dbReference>
<dbReference type="OrthoDB" id="8830751at2759"/>
<evidence type="ECO:0000256" key="3">
    <source>
        <dbReference type="ARBA" id="ARBA00022837"/>
    </source>
</evidence>
<dbReference type="Gene3D" id="1.20.930.20">
    <property type="entry name" value="Adaptor protein Cbl, N-terminal domain"/>
    <property type="match status" value="1"/>
</dbReference>
<dbReference type="UniPathway" id="UPA00143"/>
<evidence type="ECO:0000313" key="7">
    <source>
        <dbReference type="EMBL" id="TNN67735.1"/>
    </source>
</evidence>
<sequence>MDTALTFSVSRLIVFLAIDWPMGPAGHRKWFTGCRMTQRGTARRNLTKLSLIFSHMLAELKAIFPNGLFQGDNFRITKADAAEFWRHAFGDKTIVPWKMFRQSLHEFHPISSGLEAMALKSTIDLTCNDYISVFEFDIFTRLFQPWSSLLRNWNSLAVTHSGYMAFLTYDEVKARLQKFIHKPGSYIFRLSCTRLGQWAIGYSSRQKVERLNHTLVKLNDCILHCGAAMAPLWRRYGGDNIRPQADRRGSTWQRTENRLCGSAYYDNVRPLAYPDSDAVLICFDISRPETLDSVVKKWQGETQEFCPNAKVVLVGCKLDMRTDLNVMRELSKHRLIPVTHEQGTASAKQIGAAAYTECTSKYSENSVRDVFHVTTLASVSRIHRPQLKRAGSRRGLKRVSQQPPRTEIHEHPPAIRKDRAKSCVLMLQAFRHDQKARIHQGFANNRHGTAAGPLGSGDVATESSSHPRVITVACPERPEEERDLR</sequence>
<dbReference type="InterPro" id="IPR014742">
    <property type="entry name" value="Adaptor_Cbl_SH2-like"/>
</dbReference>
<dbReference type="Pfam" id="PF02262">
    <property type="entry name" value="Cbl_N"/>
    <property type="match status" value="1"/>
</dbReference>
<dbReference type="GO" id="GO:0005509">
    <property type="term" value="F:calcium ion binding"/>
    <property type="evidence" value="ECO:0007669"/>
    <property type="project" value="UniProtKB-UniRule"/>
</dbReference>
<dbReference type="InterPro" id="IPR024159">
    <property type="entry name" value="Cbl_PTB"/>
</dbReference>
<dbReference type="InterPro" id="IPR011992">
    <property type="entry name" value="EF-hand-dom_pair"/>
</dbReference>
<dbReference type="FunFam" id="1.10.238.10:FF:000022">
    <property type="entry name" value="E3 ubiquitin-protein ligase CBL"/>
    <property type="match status" value="1"/>
</dbReference>
<dbReference type="AlphaFoldDB" id="A0A4Z2HR02"/>
<dbReference type="GO" id="GO:0016567">
    <property type="term" value="P:protein ubiquitination"/>
    <property type="evidence" value="ECO:0007669"/>
    <property type="project" value="UniProtKB-UniPathway"/>
</dbReference>
<dbReference type="InterPro" id="IPR001806">
    <property type="entry name" value="Small_GTPase"/>
</dbReference>